<reference evidence="3" key="1">
    <citation type="journal article" date="2019" name="Int. J. Syst. Evol. Microbiol.">
        <title>The Global Catalogue of Microorganisms (GCM) 10K type strain sequencing project: providing services to taxonomists for standard genome sequencing and annotation.</title>
        <authorList>
            <consortium name="The Broad Institute Genomics Platform"/>
            <consortium name="The Broad Institute Genome Sequencing Center for Infectious Disease"/>
            <person name="Wu L."/>
            <person name="Ma J."/>
        </authorList>
    </citation>
    <scope>NUCLEOTIDE SEQUENCE [LARGE SCALE GENOMIC DNA]</scope>
    <source>
        <strain evidence="3">JCM 17917</strain>
    </source>
</reference>
<sequence>MLSQDFSEFVALLNQHKVEYLIVGGYAVTVHGYPRYTGDLDVWINSEEDTATKVMQVLEEFGFGALGLQKQDFLEPEAVVQLGYPPVRIDILTYIDGVTFAECYPQKVVLDIEGLSVNFISLPDLLKNKKSSGRTRDLNDLENLSE</sequence>
<organism evidence="2 3">
    <name type="scientific">Nibribacter koreensis</name>
    <dbReference type="NCBI Taxonomy" id="1084519"/>
    <lineage>
        <taxon>Bacteria</taxon>
        <taxon>Pseudomonadati</taxon>
        <taxon>Bacteroidota</taxon>
        <taxon>Cytophagia</taxon>
        <taxon>Cytophagales</taxon>
        <taxon>Hymenobacteraceae</taxon>
        <taxon>Nibribacter</taxon>
    </lineage>
</organism>
<dbReference type="SUPFAM" id="SSF81301">
    <property type="entry name" value="Nucleotidyltransferase"/>
    <property type="match status" value="1"/>
</dbReference>
<dbReference type="InterPro" id="IPR045792">
    <property type="entry name" value="DUF6036"/>
</dbReference>
<accession>A0ABP8FVF4</accession>
<evidence type="ECO:0000313" key="2">
    <source>
        <dbReference type="EMBL" id="GAA4311801.1"/>
    </source>
</evidence>
<name>A0ABP8FVF4_9BACT</name>
<feature type="domain" description="DUF6036" evidence="1">
    <location>
        <begin position="14"/>
        <end position="143"/>
    </location>
</feature>
<dbReference type="RefSeq" id="WP_345168010.1">
    <property type="nucleotide sequence ID" value="NZ_BAABGX010000002.1"/>
</dbReference>
<dbReference type="Pfam" id="PF19502">
    <property type="entry name" value="DUF6036"/>
    <property type="match status" value="1"/>
</dbReference>
<keyword evidence="2" id="KW-0808">Transferase</keyword>
<proteinExistence type="predicted"/>
<protein>
    <submittedName>
        <fullName evidence="2">Nucleotidyl transferase AbiEii/AbiGii toxin family protein</fullName>
    </submittedName>
</protein>
<keyword evidence="3" id="KW-1185">Reference proteome</keyword>
<dbReference type="InterPro" id="IPR043519">
    <property type="entry name" value="NT_sf"/>
</dbReference>
<comment type="caution">
    <text evidence="2">The sequence shown here is derived from an EMBL/GenBank/DDBJ whole genome shotgun (WGS) entry which is preliminary data.</text>
</comment>
<dbReference type="GO" id="GO:0016740">
    <property type="term" value="F:transferase activity"/>
    <property type="evidence" value="ECO:0007669"/>
    <property type="project" value="UniProtKB-KW"/>
</dbReference>
<evidence type="ECO:0000313" key="3">
    <source>
        <dbReference type="Proteomes" id="UP001501844"/>
    </source>
</evidence>
<gene>
    <name evidence="2" type="ORF">GCM10023183_30720</name>
</gene>
<dbReference type="Gene3D" id="3.30.460.40">
    <property type="match status" value="1"/>
</dbReference>
<evidence type="ECO:0000259" key="1">
    <source>
        <dbReference type="Pfam" id="PF19502"/>
    </source>
</evidence>
<dbReference type="Proteomes" id="UP001501844">
    <property type="component" value="Unassembled WGS sequence"/>
</dbReference>
<dbReference type="EMBL" id="BAABGX010000002">
    <property type="protein sequence ID" value="GAA4311801.1"/>
    <property type="molecule type" value="Genomic_DNA"/>
</dbReference>